<dbReference type="STRING" id="305507.SAMN04489724_3221"/>
<feature type="transmembrane region" description="Helical" evidence="1">
    <location>
        <begin position="6"/>
        <end position="23"/>
    </location>
</feature>
<keyword evidence="3" id="KW-1185">Reference proteome</keyword>
<keyword evidence="1" id="KW-1133">Transmembrane helix</keyword>
<protein>
    <submittedName>
        <fullName evidence="2">Uncharacterized protein</fullName>
    </submittedName>
</protein>
<gene>
    <name evidence="2" type="ORF">SAMN04489724_3221</name>
</gene>
<organism evidence="2 3">
    <name type="scientific">Algoriphagus locisalis</name>
    <dbReference type="NCBI Taxonomy" id="305507"/>
    <lineage>
        <taxon>Bacteria</taxon>
        <taxon>Pseudomonadati</taxon>
        <taxon>Bacteroidota</taxon>
        <taxon>Cytophagia</taxon>
        <taxon>Cytophagales</taxon>
        <taxon>Cyclobacteriaceae</taxon>
        <taxon>Algoriphagus</taxon>
    </lineage>
</organism>
<reference evidence="3" key="1">
    <citation type="submission" date="2016-10" db="EMBL/GenBank/DDBJ databases">
        <authorList>
            <person name="Varghese N."/>
            <person name="Submissions S."/>
        </authorList>
    </citation>
    <scope>NUCLEOTIDE SEQUENCE [LARGE SCALE GENOMIC DNA]</scope>
    <source>
        <strain evidence="3">DSM 23445</strain>
    </source>
</reference>
<evidence type="ECO:0000256" key="1">
    <source>
        <dbReference type="SAM" id="Phobius"/>
    </source>
</evidence>
<feature type="transmembrane region" description="Helical" evidence="1">
    <location>
        <begin position="69"/>
        <end position="88"/>
    </location>
</feature>
<proteinExistence type="predicted"/>
<sequence>MRIENWVFHLYCGFLILCLGIWLEKRRDKKTKKWYHGGYIQLQYKWGIWAIIACGQIIIWQGIMILVGINWIPIIGVCILFGGAYYLFQSLRS</sequence>
<dbReference type="EMBL" id="FPBF01000004">
    <property type="protein sequence ID" value="SFT99081.1"/>
    <property type="molecule type" value="Genomic_DNA"/>
</dbReference>
<accession>A0A1I7CI30</accession>
<keyword evidence="1" id="KW-0472">Membrane</keyword>
<dbReference type="Proteomes" id="UP000199673">
    <property type="component" value="Unassembled WGS sequence"/>
</dbReference>
<evidence type="ECO:0000313" key="3">
    <source>
        <dbReference type="Proteomes" id="UP000199673"/>
    </source>
</evidence>
<feature type="transmembrane region" description="Helical" evidence="1">
    <location>
        <begin position="44"/>
        <end position="63"/>
    </location>
</feature>
<name>A0A1I7CI30_9BACT</name>
<keyword evidence="1" id="KW-0812">Transmembrane</keyword>
<evidence type="ECO:0000313" key="2">
    <source>
        <dbReference type="EMBL" id="SFT99081.1"/>
    </source>
</evidence>
<dbReference type="AlphaFoldDB" id="A0A1I7CI30"/>